<dbReference type="Proteomes" id="UP000619265">
    <property type="component" value="Unassembled WGS sequence"/>
</dbReference>
<sequence>MGKSELQNLFRQQNPEADNNRDSSGLFCDGCSVALNGVVKAFSFKCFFVLILTLSVLVSGVFWILPCHSTKFGFEAKDEIKLSATVQAYFRLDRPVSHLVPHIGRLEYDIYGEIGVPGMKVVILSMNQSGASNWTDVVFGVLSDPINVPITPVSLSVLRSSVIDLFLQQSNLTLTSSIFGKATMFEILKFPGGLTLIPVQSASIWQTPQILFNFTLNNSISDILENFIELKDQLKMGLYLRSHETLYIQITNKVGSTIAPPVTVQASVMSDLGSLLPQRLKQLAEIITGSPAKNLGLNNTVFGKVKSISLSSYLKGTLNVTPPSPSPAPSPSPSPSPELGDYPSISPYPALSSHTSPTSSPNIKHHSPAHPPHPCLYRGFTNSPSPSLASPDDPAVPPAFSPAVATPNSPHMGPTFKLPPVLSPKPKVSYAPSPGQDKARVEGLVSPSLAPSPSSLAAVISYQKISLLGFSGLLIFHLFCWLDDT</sequence>
<feature type="domain" description="DUF7036" evidence="3">
    <location>
        <begin position="89"/>
        <end position="180"/>
    </location>
</feature>
<keyword evidence="2" id="KW-0812">Transmembrane</keyword>
<dbReference type="InterPro" id="IPR055464">
    <property type="entry name" value="DUF7036"/>
</dbReference>
<reference evidence="4" key="2">
    <citation type="submission" date="2020-03" db="EMBL/GenBank/DDBJ databases">
        <title>Walnut 2.0.</title>
        <authorList>
            <person name="Marrano A."/>
            <person name="Britton M."/>
            <person name="Zimin A.V."/>
            <person name="Zaini P.A."/>
            <person name="Workman R."/>
            <person name="Puiu D."/>
            <person name="Bianco L."/>
            <person name="Allen B.J."/>
            <person name="Troggio M."/>
            <person name="Leslie C.A."/>
            <person name="Timp W."/>
            <person name="Dendekar A."/>
            <person name="Salzberg S.L."/>
            <person name="Neale D.B."/>
        </authorList>
    </citation>
    <scope>NUCLEOTIDE SEQUENCE</scope>
    <source>
        <tissue evidence="4">Leaves</tissue>
    </source>
</reference>
<protein>
    <recommendedName>
        <fullName evidence="3">DUF7036 domain-containing protein</fullName>
    </recommendedName>
</protein>
<gene>
    <name evidence="4" type="ORF">F2P56_029118</name>
</gene>
<feature type="domain" description="DUF7036" evidence="3">
    <location>
        <begin position="213"/>
        <end position="303"/>
    </location>
</feature>
<keyword evidence="2" id="KW-1133">Transmembrane helix</keyword>
<dbReference type="Pfam" id="PF23041">
    <property type="entry name" value="DUF7036"/>
    <property type="match status" value="2"/>
</dbReference>
<organism evidence="4 5">
    <name type="scientific">Juglans regia</name>
    <name type="common">English walnut</name>
    <dbReference type="NCBI Taxonomy" id="51240"/>
    <lineage>
        <taxon>Eukaryota</taxon>
        <taxon>Viridiplantae</taxon>
        <taxon>Streptophyta</taxon>
        <taxon>Embryophyta</taxon>
        <taxon>Tracheophyta</taxon>
        <taxon>Spermatophyta</taxon>
        <taxon>Magnoliopsida</taxon>
        <taxon>eudicotyledons</taxon>
        <taxon>Gunneridae</taxon>
        <taxon>Pentapetalae</taxon>
        <taxon>rosids</taxon>
        <taxon>fabids</taxon>
        <taxon>Fagales</taxon>
        <taxon>Juglandaceae</taxon>
        <taxon>Juglans</taxon>
    </lineage>
</organism>
<dbReference type="AlphaFoldDB" id="A0A833SWE1"/>
<comment type="caution">
    <text evidence="4">The sequence shown here is derived from an EMBL/GenBank/DDBJ whole genome shotgun (WGS) entry which is preliminary data.</text>
</comment>
<accession>A0A833SWE1</accession>
<dbReference type="Gramene" id="Jr13_05300_p1">
    <property type="protein sequence ID" value="cds.Jr13_05300_p1"/>
    <property type="gene ID" value="Jr13_05300"/>
</dbReference>
<evidence type="ECO:0000313" key="5">
    <source>
        <dbReference type="Proteomes" id="UP000619265"/>
    </source>
</evidence>
<evidence type="ECO:0000313" key="4">
    <source>
        <dbReference type="EMBL" id="KAF5448606.1"/>
    </source>
</evidence>
<dbReference type="PANTHER" id="PTHR33826">
    <property type="entry name" value="F20B24.21"/>
    <property type="match status" value="1"/>
</dbReference>
<feature type="transmembrane region" description="Helical" evidence="2">
    <location>
        <begin position="46"/>
        <end position="65"/>
    </location>
</feature>
<reference evidence="4" key="1">
    <citation type="submission" date="2015-10" db="EMBL/GenBank/DDBJ databases">
        <authorList>
            <person name="Martinez-Garcia P.J."/>
            <person name="Crepeau M.W."/>
            <person name="Puiu D."/>
            <person name="Gonzalez-Ibeas D."/>
            <person name="Whalen J."/>
            <person name="Stevens K."/>
            <person name="Paul R."/>
            <person name="Butterfield T."/>
            <person name="Britton M."/>
            <person name="Reagan R."/>
            <person name="Chakraborty S."/>
            <person name="Walawage S.L."/>
            <person name="Vasquez-Gross H.A."/>
            <person name="Cardeno C."/>
            <person name="Famula R."/>
            <person name="Pratt K."/>
            <person name="Kuruganti S."/>
            <person name="Aradhya M.K."/>
            <person name="Leslie C.A."/>
            <person name="Dandekar A.M."/>
            <person name="Salzberg S.L."/>
            <person name="Wegrzyn J.L."/>
            <person name="Langley C.H."/>
            <person name="Neale D.B."/>
        </authorList>
    </citation>
    <scope>NUCLEOTIDE SEQUENCE</scope>
    <source>
        <tissue evidence="4">Leaves</tissue>
    </source>
</reference>
<dbReference type="PANTHER" id="PTHR33826:SF4">
    <property type="entry name" value="F20B24.21"/>
    <property type="match status" value="1"/>
</dbReference>
<feature type="compositionally biased region" description="Pro residues" evidence="1">
    <location>
        <begin position="322"/>
        <end position="336"/>
    </location>
</feature>
<proteinExistence type="predicted"/>
<feature type="compositionally biased region" description="Polar residues" evidence="1">
    <location>
        <begin position="352"/>
        <end position="362"/>
    </location>
</feature>
<feature type="compositionally biased region" description="Low complexity" evidence="1">
    <location>
        <begin position="383"/>
        <end position="393"/>
    </location>
</feature>
<evidence type="ECO:0000259" key="3">
    <source>
        <dbReference type="Pfam" id="PF23041"/>
    </source>
</evidence>
<evidence type="ECO:0000256" key="1">
    <source>
        <dbReference type="SAM" id="MobiDB-lite"/>
    </source>
</evidence>
<evidence type="ECO:0000256" key="2">
    <source>
        <dbReference type="SAM" id="Phobius"/>
    </source>
</evidence>
<dbReference type="EMBL" id="LIHL02000013">
    <property type="protein sequence ID" value="KAF5448606.1"/>
    <property type="molecule type" value="Genomic_DNA"/>
</dbReference>
<keyword evidence="2" id="KW-0472">Membrane</keyword>
<name>A0A833SWE1_JUGRE</name>
<feature type="region of interest" description="Disordered" evidence="1">
    <location>
        <begin position="319"/>
        <end position="418"/>
    </location>
</feature>